<dbReference type="InterPro" id="IPR001810">
    <property type="entry name" value="F-box_dom"/>
</dbReference>
<evidence type="ECO:0000256" key="1">
    <source>
        <dbReference type="SAM" id="MobiDB-lite"/>
    </source>
</evidence>
<dbReference type="AlphaFoldDB" id="A0A5M8PET6"/>
<proteinExistence type="predicted"/>
<dbReference type="Proteomes" id="UP000324767">
    <property type="component" value="Unassembled WGS sequence"/>
</dbReference>
<comment type="caution">
    <text evidence="4">The sequence shown here is derived from an EMBL/GenBank/DDBJ whole genome shotgun (WGS) entry which is preliminary data.</text>
</comment>
<evidence type="ECO:0000313" key="4">
    <source>
        <dbReference type="EMBL" id="KAA6407603.1"/>
    </source>
</evidence>
<feature type="domain" description="F-box" evidence="3">
    <location>
        <begin position="2"/>
        <end position="52"/>
    </location>
</feature>
<accession>A0A5M8PET6</accession>
<dbReference type="EMBL" id="VXIT01000016">
    <property type="protein sequence ID" value="KAA6407603.1"/>
    <property type="molecule type" value="Genomic_DNA"/>
</dbReference>
<evidence type="ECO:0000313" key="5">
    <source>
        <dbReference type="Proteomes" id="UP000324767"/>
    </source>
</evidence>
<gene>
    <name evidence="4" type="ORF">FRX48_08441</name>
</gene>
<name>A0A5M8PET6_9LECA</name>
<sequence length="668" mass="75490">MPSGIVLLPLELLLNVVSYLNFEDFVNLSNAQRELASLLGGESTCHKVVKKHILHTKEAVLALQQQSNYRTAIRRVFGRREAFAKALPYSASVLGYGSTFIYQDGFLCYSTLDTIRVLDIHGQGESEHVIHVPSLINYLGIPCGPYSLELLQYQCGTLALLYSSDGTSGEAWLFAVDVGVSTPSTERVKLLVSVAASSKTFVRQDSHYLCYGTHTGIGSHGHHEWEVQCYKLNSRGVHAEIGHKPLQLEDLVGSDLGVTVAFRVRKGYLYALSNQTTFDIEEVDWTSYYHCYRFPLNDPRIKNLEKMRIWRRQHREGPINDSWTDLALHVDECTGNLLIVESRREWQNGQSTQWRTYYTQPLAFPTCQNPDAPSSSFATAASNEPVLAQSLPFDDPLVRTLGEDSKPNWEPGHKRLPKYYHPEYSGDPNLAPPRFLLPKTKYRTYDPNCSAFLDLVVDEQALLPYGHHPHLRLRIGSRQLRSPLDPGDKSSPNGVLRQPDKDQDTDVPIDGTEDRFIDRGVCMWPPLDAPADLLDVINPGHQQTSNSYIGEVHAVADERSIVYKIGSPSIEKPITLINFDPGIRLRGLRKLDPPLTHGRAETETVDEGMREVALETLREKRAKEKARAYAEEPDERVFASVEWTGDSWFREEKAMYIVIDKGFQIRRS</sequence>
<dbReference type="PROSITE" id="PS50181">
    <property type="entry name" value="FBOX"/>
    <property type="match status" value="1"/>
</dbReference>
<reference evidence="4 5" key="1">
    <citation type="submission" date="2019-09" db="EMBL/GenBank/DDBJ databases">
        <title>The hologenome of the rock-dwelling lichen Lasallia pustulata.</title>
        <authorList>
            <person name="Greshake Tzovaras B."/>
            <person name="Segers F."/>
            <person name="Bicker A."/>
            <person name="Dal Grande F."/>
            <person name="Otte J."/>
            <person name="Hankeln T."/>
            <person name="Schmitt I."/>
            <person name="Ebersberger I."/>
        </authorList>
    </citation>
    <scope>NUCLEOTIDE SEQUENCE [LARGE SCALE GENOMIC DNA]</scope>
    <source>
        <strain evidence="4">A1-1</strain>
    </source>
</reference>
<dbReference type="OrthoDB" id="5359231at2759"/>
<feature type="region of interest" description="Disordered" evidence="1">
    <location>
        <begin position="480"/>
        <end position="510"/>
    </location>
</feature>
<evidence type="ECO:0000259" key="3">
    <source>
        <dbReference type="PROSITE" id="PS50181"/>
    </source>
</evidence>
<feature type="signal peptide" evidence="2">
    <location>
        <begin position="1"/>
        <end position="19"/>
    </location>
</feature>
<feature type="chain" id="PRO_5024443401" description="F-box domain-containing protein" evidence="2">
    <location>
        <begin position="20"/>
        <end position="668"/>
    </location>
</feature>
<protein>
    <recommendedName>
        <fullName evidence="3">F-box domain-containing protein</fullName>
    </recommendedName>
</protein>
<organism evidence="4 5">
    <name type="scientific">Lasallia pustulata</name>
    <dbReference type="NCBI Taxonomy" id="136370"/>
    <lineage>
        <taxon>Eukaryota</taxon>
        <taxon>Fungi</taxon>
        <taxon>Dikarya</taxon>
        <taxon>Ascomycota</taxon>
        <taxon>Pezizomycotina</taxon>
        <taxon>Lecanoromycetes</taxon>
        <taxon>OSLEUM clade</taxon>
        <taxon>Umbilicariomycetidae</taxon>
        <taxon>Umbilicariales</taxon>
        <taxon>Umbilicariaceae</taxon>
        <taxon>Lasallia</taxon>
    </lineage>
</organism>
<evidence type="ECO:0000256" key="2">
    <source>
        <dbReference type="SAM" id="SignalP"/>
    </source>
</evidence>
<keyword evidence="2" id="KW-0732">Signal</keyword>